<dbReference type="AlphaFoldDB" id="A0A6A5GWS7"/>
<evidence type="ECO:0000313" key="3">
    <source>
        <dbReference type="Proteomes" id="UP000483820"/>
    </source>
</evidence>
<gene>
    <name evidence="2" type="ORF">GCK72_015415</name>
</gene>
<reference evidence="2 3" key="1">
    <citation type="submission" date="2019-12" db="EMBL/GenBank/DDBJ databases">
        <title>Chromosome-level assembly of the Caenorhabditis remanei genome.</title>
        <authorList>
            <person name="Teterina A.A."/>
            <person name="Willis J.H."/>
            <person name="Phillips P.C."/>
        </authorList>
    </citation>
    <scope>NUCLEOTIDE SEQUENCE [LARGE SCALE GENOMIC DNA]</scope>
    <source>
        <strain evidence="2 3">PX506</strain>
        <tissue evidence="2">Whole organism</tissue>
    </source>
</reference>
<dbReference type="InterPro" id="IPR012885">
    <property type="entry name" value="F-box_Sdz-33"/>
</dbReference>
<accession>A0A6A5GWS7</accession>
<protein>
    <recommendedName>
        <fullName evidence="1">F-box domain-containing protein</fullName>
    </recommendedName>
</protein>
<dbReference type="Pfam" id="PF07735">
    <property type="entry name" value="FBA_2"/>
    <property type="match status" value="1"/>
</dbReference>
<dbReference type="EMBL" id="WUAV01000004">
    <property type="protein sequence ID" value="KAF1758955.1"/>
    <property type="molecule type" value="Genomic_DNA"/>
</dbReference>
<dbReference type="RefSeq" id="XP_053585625.1">
    <property type="nucleotide sequence ID" value="XM_053730853.1"/>
</dbReference>
<dbReference type="KEGG" id="crq:GCK72_015415"/>
<evidence type="ECO:0000259" key="1">
    <source>
        <dbReference type="PROSITE" id="PS50181"/>
    </source>
</evidence>
<feature type="domain" description="F-box" evidence="1">
    <location>
        <begin position="38"/>
        <end position="84"/>
    </location>
</feature>
<proteinExistence type="predicted"/>
<dbReference type="Pfam" id="PF00646">
    <property type="entry name" value="F-box"/>
    <property type="match status" value="1"/>
</dbReference>
<evidence type="ECO:0000313" key="2">
    <source>
        <dbReference type="EMBL" id="KAF1758955.1"/>
    </source>
</evidence>
<dbReference type="GeneID" id="9804120"/>
<dbReference type="PROSITE" id="PS50181">
    <property type="entry name" value="FBOX"/>
    <property type="match status" value="1"/>
</dbReference>
<dbReference type="Proteomes" id="UP000483820">
    <property type="component" value="Chromosome IV"/>
</dbReference>
<dbReference type="CTD" id="9804120"/>
<dbReference type="PANTHER" id="PTHR21503">
    <property type="entry name" value="F-BOX-CONTAINING HYPOTHETICAL PROTEIN C.ELEGANS"/>
    <property type="match status" value="1"/>
</dbReference>
<sequence>MKPLKQLPILRLPFRAMEEVSKGMHSIIKMISDRRKKTFPILRLPFLAIEEIFKVMDPIEIINLSMTSKRAKAVTEKMTFYSKYSVQLCVDKTMGITILGTNNLVSCLYLMTSYKQKLEKTVEEERDGFIFRKVFKYSKDPVDEWKQLCKYVLEIFNKETIDVLTVFIDVFVDQNVSIIDFLKTNVKSVNDCNVYQWEDENDVDEHAADLLANITVANELNFHLHIKNDNFDGKIPKNLRELFIKHAEWIEYEKLLEIDSVQVIIGTHQISNKEWNSFFKKWIAMETHLYLELLAFDFKPIEEFRALVLYDIPHEVVDEGVKRTLITYRDEKTEINGGIDIRRIDGKTATFIAHSNSFSMSVQ</sequence>
<comment type="caution">
    <text evidence="2">The sequence shown here is derived from an EMBL/GenBank/DDBJ whole genome shotgun (WGS) entry which is preliminary data.</text>
</comment>
<name>A0A6A5GWS7_CAERE</name>
<dbReference type="InterPro" id="IPR001810">
    <property type="entry name" value="F-box_dom"/>
</dbReference>
<organism evidence="2 3">
    <name type="scientific">Caenorhabditis remanei</name>
    <name type="common">Caenorhabditis vulgaris</name>
    <dbReference type="NCBI Taxonomy" id="31234"/>
    <lineage>
        <taxon>Eukaryota</taxon>
        <taxon>Metazoa</taxon>
        <taxon>Ecdysozoa</taxon>
        <taxon>Nematoda</taxon>
        <taxon>Chromadorea</taxon>
        <taxon>Rhabditida</taxon>
        <taxon>Rhabditina</taxon>
        <taxon>Rhabditomorpha</taxon>
        <taxon>Rhabditoidea</taxon>
        <taxon>Rhabditidae</taxon>
        <taxon>Peloderinae</taxon>
        <taxon>Caenorhabditis</taxon>
    </lineage>
</organism>